<dbReference type="PANTHER" id="PTHR46204:SF2">
    <property type="entry name" value="CHITIN ELICITOR RECEPTOR KINASE 1"/>
    <property type="match status" value="1"/>
</dbReference>
<keyword evidence="3" id="KW-0812">Transmembrane</keyword>
<evidence type="ECO:0000259" key="9">
    <source>
        <dbReference type="Pfam" id="PF00170"/>
    </source>
</evidence>
<feature type="compositionally biased region" description="Acidic residues" evidence="8">
    <location>
        <begin position="1"/>
        <end position="10"/>
    </location>
</feature>
<dbReference type="InterPro" id="IPR058543">
    <property type="entry name" value="Beta-prop_RSE1/DDB1/CPSF1_2nd"/>
</dbReference>
<keyword evidence="4" id="KW-0732">Signal</keyword>
<dbReference type="InterPro" id="IPR004827">
    <property type="entry name" value="bZIP"/>
</dbReference>
<feature type="region of interest" description="Disordered" evidence="8">
    <location>
        <begin position="1"/>
        <end position="29"/>
    </location>
</feature>
<keyword evidence="5" id="KW-1133">Transmembrane helix</keyword>
<evidence type="ECO:0000256" key="7">
    <source>
        <dbReference type="ARBA" id="ARBA00023157"/>
    </source>
</evidence>
<evidence type="ECO:0000256" key="1">
    <source>
        <dbReference type="ARBA" id="ARBA00004162"/>
    </source>
</evidence>
<feature type="domain" description="RSE1/DDB1/CPSF1 second beta-propeller" evidence="10">
    <location>
        <begin position="188"/>
        <end position="247"/>
    </location>
</feature>
<evidence type="ECO:0000256" key="5">
    <source>
        <dbReference type="ARBA" id="ARBA00022989"/>
    </source>
</evidence>
<dbReference type="EMBL" id="JACBKZ010000013">
    <property type="protein sequence ID" value="KAF5935195.1"/>
    <property type="molecule type" value="Genomic_DNA"/>
</dbReference>
<dbReference type="Gene3D" id="2.130.10.10">
    <property type="entry name" value="YVTN repeat-like/Quinoprotein amine dehydrogenase"/>
    <property type="match status" value="1"/>
</dbReference>
<dbReference type="Gene3D" id="1.10.510.10">
    <property type="entry name" value="Transferase(Phosphotransferase) domain 1"/>
    <property type="match status" value="1"/>
</dbReference>
<evidence type="ECO:0008006" key="13">
    <source>
        <dbReference type="Google" id="ProtNLM"/>
    </source>
</evidence>
<dbReference type="GO" id="GO:0005886">
    <property type="term" value="C:plasma membrane"/>
    <property type="evidence" value="ECO:0007669"/>
    <property type="project" value="UniProtKB-SubCell"/>
</dbReference>
<dbReference type="InterPro" id="IPR015943">
    <property type="entry name" value="WD40/YVTN_repeat-like_dom_sf"/>
</dbReference>
<evidence type="ECO:0000259" key="10">
    <source>
        <dbReference type="Pfam" id="PF23726"/>
    </source>
</evidence>
<evidence type="ECO:0000256" key="4">
    <source>
        <dbReference type="ARBA" id="ARBA00022729"/>
    </source>
</evidence>
<proteinExistence type="predicted"/>
<gene>
    <name evidence="11" type="ORF">HYC85_026324</name>
</gene>
<keyword evidence="6" id="KW-0472">Membrane</keyword>
<dbReference type="GO" id="GO:0003700">
    <property type="term" value="F:DNA-binding transcription factor activity"/>
    <property type="evidence" value="ECO:0007669"/>
    <property type="project" value="InterPro"/>
</dbReference>
<keyword evidence="2" id="KW-1003">Cell membrane</keyword>
<dbReference type="GO" id="GO:0045087">
    <property type="term" value="P:innate immune response"/>
    <property type="evidence" value="ECO:0007669"/>
    <property type="project" value="InterPro"/>
</dbReference>
<evidence type="ECO:0000256" key="8">
    <source>
        <dbReference type="SAM" id="MobiDB-lite"/>
    </source>
</evidence>
<reference evidence="12" key="1">
    <citation type="journal article" date="2020" name="Nat. Commun.">
        <title>Genome assembly of wild tea tree DASZ reveals pedigree and selection history of tea varieties.</title>
        <authorList>
            <person name="Zhang W."/>
            <person name="Zhang Y."/>
            <person name="Qiu H."/>
            <person name="Guo Y."/>
            <person name="Wan H."/>
            <person name="Zhang X."/>
            <person name="Scossa F."/>
            <person name="Alseekh S."/>
            <person name="Zhang Q."/>
            <person name="Wang P."/>
            <person name="Xu L."/>
            <person name="Schmidt M.H."/>
            <person name="Jia X."/>
            <person name="Li D."/>
            <person name="Zhu A."/>
            <person name="Guo F."/>
            <person name="Chen W."/>
            <person name="Ni D."/>
            <person name="Usadel B."/>
            <person name="Fernie A.R."/>
            <person name="Wen W."/>
        </authorList>
    </citation>
    <scope>NUCLEOTIDE SEQUENCE [LARGE SCALE GENOMIC DNA]</scope>
    <source>
        <strain evidence="12">cv. G240</strain>
    </source>
</reference>
<dbReference type="PANTHER" id="PTHR46204">
    <property type="entry name" value="CHITIN ELICITOR RECEPTOR KINASE 1-RELATED"/>
    <property type="match status" value="1"/>
</dbReference>
<dbReference type="InterPro" id="IPR046347">
    <property type="entry name" value="bZIP_sf"/>
</dbReference>
<evidence type="ECO:0000256" key="2">
    <source>
        <dbReference type="ARBA" id="ARBA00022475"/>
    </source>
</evidence>
<dbReference type="Pfam" id="PF00170">
    <property type="entry name" value="bZIP_1"/>
    <property type="match status" value="1"/>
</dbReference>
<name>A0A7J7G4J4_CAMSI</name>
<sequence length="259" mass="28917">MAMDESEQDKEPEQVTVSEVVGSGPSEECVTDTPQEINEYELVDPVDILTLLEKAGFEDGVLRLIGYCVEGSLFLVYEFIENGNLSEHLHGGRDPCHGLQGCKLPLIQREDLNIFMSILFLSISIVADFGLTKLAEIGSTSLPTRLVGTFGYMPPEMLSNRESARRSRRRKQAHLTKLETQVLSFILSLGTQPITLCTFSSQNTTHVFAASDRPTVMYSSKKKLLYSNVNLKEVSHMCPFNFAAFPDRLDWGGIFDVQQ</sequence>
<reference evidence="11 12" key="2">
    <citation type="submission" date="2020-07" db="EMBL/GenBank/DDBJ databases">
        <title>Genome assembly of wild tea tree DASZ reveals pedigree and selection history of tea varieties.</title>
        <authorList>
            <person name="Zhang W."/>
        </authorList>
    </citation>
    <scope>NUCLEOTIDE SEQUENCE [LARGE SCALE GENOMIC DNA]</scope>
    <source>
        <strain evidence="12">cv. G240</strain>
        <tissue evidence="11">Leaf</tissue>
    </source>
</reference>
<organism evidence="11 12">
    <name type="scientific">Camellia sinensis</name>
    <name type="common">Tea plant</name>
    <name type="synonym">Thea sinensis</name>
    <dbReference type="NCBI Taxonomy" id="4442"/>
    <lineage>
        <taxon>Eukaryota</taxon>
        <taxon>Viridiplantae</taxon>
        <taxon>Streptophyta</taxon>
        <taxon>Embryophyta</taxon>
        <taxon>Tracheophyta</taxon>
        <taxon>Spermatophyta</taxon>
        <taxon>Magnoliopsida</taxon>
        <taxon>eudicotyledons</taxon>
        <taxon>Gunneridae</taxon>
        <taxon>Pentapetalae</taxon>
        <taxon>asterids</taxon>
        <taxon>Ericales</taxon>
        <taxon>Theaceae</taxon>
        <taxon>Camellia</taxon>
    </lineage>
</organism>
<evidence type="ECO:0000256" key="3">
    <source>
        <dbReference type="ARBA" id="ARBA00022692"/>
    </source>
</evidence>
<evidence type="ECO:0000256" key="6">
    <source>
        <dbReference type="ARBA" id="ARBA00023136"/>
    </source>
</evidence>
<dbReference type="SUPFAM" id="SSF56112">
    <property type="entry name" value="Protein kinase-like (PK-like)"/>
    <property type="match status" value="1"/>
</dbReference>
<dbReference type="InterPro" id="IPR011009">
    <property type="entry name" value="Kinase-like_dom_sf"/>
</dbReference>
<feature type="domain" description="BZIP" evidence="9">
    <location>
        <begin position="157"/>
        <end position="182"/>
    </location>
</feature>
<comment type="caution">
    <text evidence="11">The sequence shown here is derived from an EMBL/GenBank/DDBJ whole genome shotgun (WGS) entry which is preliminary data.</text>
</comment>
<evidence type="ECO:0000313" key="11">
    <source>
        <dbReference type="EMBL" id="KAF5935195.1"/>
    </source>
</evidence>
<dbReference type="SUPFAM" id="SSF57959">
    <property type="entry name" value="Leucine zipper domain"/>
    <property type="match status" value="1"/>
</dbReference>
<comment type="subcellular location">
    <subcellularLocation>
        <location evidence="1">Cell membrane</location>
        <topology evidence="1">Single-pass membrane protein</topology>
    </subcellularLocation>
</comment>
<protein>
    <recommendedName>
        <fullName evidence="13">Protein kinase domain-containing protein</fullName>
    </recommendedName>
</protein>
<accession>A0A7J7G4J4</accession>
<dbReference type="AlphaFoldDB" id="A0A7J7G4J4"/>
<dbReference type="Pfam" id="PF23726">
    <property type="entry name" value="Beta-prop_RSE1_2nd"/>
    <property type="match status" value="1"/>
</dbReference>
<dbReference type="GO" id="GO:0019199">
    <property type="term" value="F:transmembrane receptor protein kinase activity"/>
    <property type="evidence" value="ECO:0007669"/>
    <property type="project" value="InterPro"/>
</dbReference>
<dbReference type="InterPro" id="IPR044812">
    <property type="entry name" value="CERK1/LYK3-like"/>
</dbReference>
<keyword evidence="7" id="KW-1015">Disulfide bond</keyword>
<evidence type="ECO:0000313" key="12">
    <source>
        <dbReference type="Proteomes" id="UP000593564"/>
    </source>
</evidence>
<dbReference type="Proteomes" id="UP000593564">
    <property type="component" value="Unassembled WGS sequence"/>
</dbReference>
<keyword evidence="12" id="KW-1185">Reference proteome</keyword>